<feature type="compositionally biased region" description="Low complexity" evidence="1">
    <location>
        <begin position="180"/>
        <end position="196"/>
    </location>
</feature>
<dbReference type="PANTHER" id="PTHR12398:SF20">
    <property type="entry name" value="PROTEIN PHOSPHATASE 1 REGULATORY INHIBITOR SUBUNIT 2"/>
    <property type="match status" value="1"/>
</dbReference>
<feature type="region of interest" description="Disordered" evidence="1">
    <location>
        <begin position="1"/>
        <end position="68"/>
    </location>
</feature>
<dbReference type="AlphaFoldDB" id="A0A427YRL9"/>
<feature type="region of interest" description="Disordered" evidence="1">
    <location>
        <begin position="264"/>
        <end position="297"/>
    </location>
</feature>
<dbReference type="STRING" id="1890683.A0A427YRL9"/>
<feature type="compositionally biased region" description="Acidic residues" evidence="1">
    <location>
        <begin position="266"/>
        <end position="285"/>
    </location>
</feature>
<dbReference type="Pfam" id="PF04979">
    <property type="entry name" value="IPP-2"/>
    <property type="match status" value="1"/>
</dbReference>
<comment type="caution">
    <text evidence="2">The sequence shown here is derived from an EMBL/GenBank/DDBJ whole genome shotgun (WGS) entry which is preliminary data.</text>
</comment>
<dbReference type="EMBL" id="RSCD01000003">
    <property type="protein sequence ID" value="RSH93666.1"/>
    <property type="molecule type" value="Genomic_DNA"/>
</dbReference>
<accession>A0A427YRL9</accession>
<evidence type="ECO:0000313" key="3">
    <source>
        <dbReference type="Proteomes" id="UP000279259"/>
    </source>
</evidence>
<protein>
    <recommendedName>
        <fullName evidence="4">Protein phosphatase inhibitor 2 (IPP-2)</fullName>
    </recommendedName>
</protein>
<dbReference type="GO" id="GO:0009966">
    <property type="term" value="P:regulation of signal transduction"/>
    <property type="evidence" value="ECO:0007669"/>
    <property type="project" value="InterPro"/>
</dbReference>
<dbReference type="InterPro" id="IPR007062">
    <property type="entry name" value="PPI-2"/>
</dbReference>
<name>A0A427YRL9_9TREE</name>
<dbReference type="GO" id="GO:0004864">
    <property type="term" value="F:protein phosphatase inhibitor activity"/>
    <property type="evidence" value="ECO:0007669"/>
    <property type="project" value="InterPro"/>
</dbReference>
<dbReference type="Proteomes" id="UP000279259">
    <property type="component" value="Unassembled WGS sequence"/>
</dbReference>
<feature type="region of interest" description="Disordered" evidence="1">
    <location>
        <begin position="112"/>
        <end position="247"/>
    </location>
</feature>
<dbReference type="PANTHER" id="PTHR12398">
    <property type="entry name" value="PROTEIN PHOSPHATASE INHIBITOR"/>
    <property type="match status" value="1"/>
</dbReference>
<dbReference type="OrthoDB" id="551302at2759"/>
<feature type="compositionally biased region" description="Low complexity" evidence="1">
    <location>
        <begin position="144"/>
        <end position="165"/>
    </location>
</feature>
<evidence type="ECO:0008006" key="4">
    <source>
        <dbReference type="Google" id="ProtNLM"/>
    </source>
</evidence>
<evidence type="ECO:0000313" key="2">
    <source>
        <dbReference type="EMBL" id="RSH93666.1"/>
    </source>
</evidence>
<keyword evidence="3" id="KW-1185">Reference proteome</keyword>
<feature type="compositionally biased region" description="Basic residues" evidence="1">
    <location>
        <begin position="237"/>
        <end position="247"/>
    </location>
</feature>
<evidence type="ECO:0000256" key="1">
    <source>
        <dbReference type="SAM" id="MobiDB-lite"/>
    </source>
</evidence>
<sequence>MDAAVLSDDEHHLEQDLAPGAEMGRRPSASRPPPPRGILKNPLRRPSMPGPTPSDAPISPATDAERVQWDEANIAATEIQKDSLMKIDEPKTPFVRYDAENDMVLGDVPEFDLRAGAPLSPSTPTAARERGERLPDTPSDTGMARRASSASSSRSTSSSRSASFSLPSKDHPVRPGGGSSSTPPISSSPIDSSYPTVPSPNEGALGVALGATQANTAANSGEVFADSDEEMDEEARARHKEFRGKMKQHYAKEAVVAMREAKKLLEDEEKEEENGDDEEEQEEEGPVAVANGDVEMA</sequence>
<reference evidence="2 3" key="1">
    <citation type="submission" date="2018-11" db="EMBL/GenBank/DDBJ databases">
        <title>Genome sequence of Saitozyma podzolica DSM 27192.</title>
        <authorList>
            <person name="Aliyu H."/>
            <person name="Gorte O."/>
            <person name="Ochsenreither K."/>
        </authorList>
    </citation>
    <scope>NUCLEOTIDE SEQUENCE [LARGE SCALE GENOMIC DNA]</scope>
    <source>
        <strain evidence="2 3">DSM 27192</strain>
    </source>
</reference>
<dbReference type="Gene3D" id="6.10.250.1050">
    <property type="match status" value="1"/>
</dbReference>
<proteinExistence type="predicted"/>
<organism evidence="2 3">
    <name type="scientific">Saitozyma podzolica</name>
    <dbReference type="NCBI Taxonomy" id="1890683"/>
    <lineage>
        <taxon>Eukaryota</taxon>
        <taxon>Fungi</taxon>
        <taxon>Dikarya</taxon>
        <taxon>Basidiomycota</taxon>
        <taxon>Agaricomycotina</taxon>
        <taxon>Tremellomycetes</taxon>
        <taxon>Tremellales</taxon>
        <taxon>Trimorphomycetaceae</taxon>
        <taxon>Saitozyma</taxon>
    </lineage>
</organism>
<gene>
    <name evidence="2" type="ORF">EHS25_006313</name>
</gene>